<dbReference type="FunCoup" id="A0A0C3BGI9">
    <property type="interactions" value="7"/>
</dbReference>
<feature type="domain" description="RDRP core" evidence="2">
    <location>
        <begin position="430"/>
        <end position="1026"/>
    </location>
</feature>
<dbReference type="HOGENOM" id="CLU_001366_2_1_1"/>
<dbReference type="Proteomes" id="UP000054166">
    <property type="component" value="Unassembled WGS sequence"/>
</dbReference>
<evidence type="ECO:0000313" key="3">
    <source>
        <dbReference type="EMBL" id="KIM85408.1"/>
    </source>
</evidence>
<dbReference type="GO" id="GO:0003723">
    <property type="term" value="F:RNA binding"/>
    <property type="evidence" value="ECO:0007669"/>
    <property type="project" value="UniProtKB-KW"/>
</dbReference>
<dbReference type="OrthoDB" id="6513042at2759"/>
<accession>A0A0C3BGI9</accession>
<proteinExistence type="inferred from homology"/>
<comment type="catalytic activity">
    <reaction evidence="1">
        <text>RNA(n) + a ribonucleoside 5'-triphosphate = RNA(n+1) + diphosphate</text>
        <dbReference type="Rhea" id="RHEA:21248"/>
        <dbReference type="Rhea" id="RHEA-COMP:14527"/>
        <dbReference type="Rhea" id="RHEA-COMP:17342"/>
        <dbReference type="ChEBI" id="CHEBI:33019"/>
        <dbReference type="ChEBI" id="CHEBI:61557"/>
        <dbReference type="ChEBI" id="CHEBI:140395"/>
        <dbReference type="EC" id="2.7.7.48"/>
    </reaction>
</comment>
<gene>
    <name evidence="3" type="ORF">PILCRDRAFT_66294</name>
</gene>
<keyword evidence="1" id="KW-0548">Nucleotidyltransferase</keyword>
<dbReference type="PANTHER" id="PTHR23079:SF55">
    <property type="entry name" value="RNA-DIRECTED RNA POLYMERASE"/>
    <property type="match status" value="1"/>
</dbReference>
<dbReference type="EC" id="2.7.7.48" evidence="1"/>
<organism evidence="3 4">
    <name type="scientific">Piloderma croceum (strain F 1598)</name>
    <dbReference type="NCBI Taxonomy" id="765440"/>
    <lineage>
        <taxon>Eukaryota</taxon>
        <taxon>Fungi</taxon>
        <taxon>Dikarya</taxon>
        <taxon>Basidiomycota</taxon>
        <taxon>Agaricomycotina</taxon>
        <taxon>Agaricomycetes</taxon>
        <taxon>Agaricomycetidae</taxon>
        <taxon>Atheliales</taxon>
        <taxon>Atheliaceae</taxon>
        <taxon>Piloderma</taxon>
    </lineage>
</organism>
<sequence length="1229" mass="139377">MLLCFLSSGPVLGLTFPQKNQVTVAIANILHSPEYSSYSLALVNFDVRLFPKHGRRGQGHSGMGALTLPTEELGRQFLQNYGGTMAPKILTIANRAIRFEKSKKEARSDVVESIRHLPYADPKELEKREKRAEELRATSISVRTIQFGWECRDSVLSVEWEKKDYIDACGIFFQDDPRELRIKYFAPTETRIIAVRFSLINWTATSISVPGQPTVFLSLSLPPSFESEMTPERMQVTHMMRPNGTVYDIEPRRRLVAFDDEHAQVAPYTSLAIRLVCSKDADVMAFRRLSRVAQLHEPLDFDYPVEYRKLFSARNLDMLQVWLRDLDFEVAFQVESLTRALVVDVQEMLDLRADINDLVEEKGAHYASTLLRHFAAQARALFWDYNESKESKETVQQCFQRSRAEFKLQTPSPTLMTGEAVFNCLHVIQTPTTIHLDGPFPERSNRVLRSYPGHHLNFLRVSFVDETHLQYRFDREVNGREFIKDRVGGALLSGIYVAGQWFTFLAYSQSALKEHAVWFVKPFYDDRYRLVNASTIIQSLGSFADISYDPKLIYCPARYGARISQAFTATDSSVSVEAEEIFYLKDVEVAKDDTRKGTWCFTDGVGTISRDLARAIWRELQAKTRRGKRIKTYPRALQVRFMGSKGMLSVDYKLSGRAICLRPSMIKFDAPDSLEIEIARAFDKSGRYFLNRPLIMLLEGLGVPYQTFQTFQDIAVQEAQESTESLGISARFLDAYGLGTSYRLTSIMLSLCKLGFDSLDDLFFQQSLEFAIHHVLRELKQHARIPIPGGWTLVGVADVHGLLREGEIFASFKNPDTGKTVYLEGPTLISRSPTIHPGDVQVVRAIGKPPSGSCFAEENLLHTVVFSIRGDRPLPSCLGGGDLDGDVYNLIPLNDLPEFKPTRVYSPALYNAAPKKLLERPSTMDDVAEFVVDYINSDVLGVIAINWLIIADQSHQGIFDDDCLKLADLHSDAVDYPKSGQPVSLDKIPKLKFRAKPDWNAPETVTSDSDKFYESKRAIGKLFRSIDLPALRTVKDSARTRSQKKQLKEGHEFSLEEVLAAFHLDDTSREEDVVRVAVEDRVQLFIYTRPLDEDAINYASQLFNRYASELRTICTTHTLTYSRSSMLTEEEAMVGTIVAKCSQPRKRKDLMAKLREQTNLLVTAIREDLMGDEDLPLEDALMRAWVAWELSAVEQDAYGAKSFGWVALGGIFEVIKDIEERDKQEGSRF</sequence>
<reference evidence="4" key="2">
    <citation type="submission" date="2015-01" db="EMBL/GenBank/DDBJ databases">
        <title>Evolutionary Origins and Diversification of the Mycorrhizal Mutualists.</title>
        <authorList>
            <consortium name="DOE Joint Genome Institute"/>
            <consortium name="Mycorrhizal Genomics Consortium"/>
            <person name="Kohler A."/>
            <person name="Kuo A."/>
            <person name="Nagy L.G."/>
            <person name="Floudas D."/>
            <person name="Copeland A."/>
            <person name="Barry K.W."/>
            <person name="Cichocki N."/>
            <person name="Veneault-Fourrey C."/>
            <person name="LaButti K."/>
            <person name="Lindquist E.A."/>
            <person name="Lipzen A."/>
            <person name="Lundell T."/>
            <person name="Morin E."/>
            <person name="Murat C."/>
            <person name="Riley R."/>
            <person name="Ohm R."/>
            <person name="Sun H."/>
            <person name="Tunlid A."/>
            <person name="Henrissat B."/>
            <person name="Grigoriev I.V."/>
            <person name="Hibbett D.S."/>
            <person name="Martin F."/>
        </authorList>
    </citation>
    <scope>NUCLEOTIDE SEQUENCE [LARGE SCALE GENOMIC DNA]</scope>
    <source>
        <strain evidence="4">F 1598</strain>
    </source>
</reference>
<keyword evidence="1" id="KW-0694">RNA-binding</keyword>
<dbReference type="InParanoid" id="A0A0C3BGI9"/>
<keyword evidence="4" id="KW-1185">Reference proteome</keyword>
<comment type="similarity">
    <text evidence="1">Belongs to the RdRP family.</text>
</comment>
<dbReference type="GO" id="GO:0031380">
    <property type="term" value="C:nuclear RNA-directed RNA polymerase complex"/>
    <property type="evidence" value="ECO:0007669"/>
    <property type="project" value="TreeGrafter"/>
</dbReference>
<dbReference type="GO" id="GO:0003968">
    <property type="term" value="F:RNA-directed RNA polymerase activity"/>
    <property type="evidence" value="ECO:0007669"/>
    <property type="project" value="UniProtKB-KW"/>
</dbReference>
<dbReference type="PANTHER" id="PTHR23079">
    <property type="entry name" value="RNA-DEPENDENT RNA POLYMERASE"/>
    <property type="match status" value="1"/>
</dbReference>
<keyword evidence="1" id="KW-0696">RNA-directed RNA polymerase</keyword>
<dbReference type="AlphaFoldDB" id="A0A0C3BGI9"/>
<reference evidence="3 4" key="1">
    <citation type="submission" date="2014-04" db="EMBL/GenBank/DDBJ databases">
        <authorList>
            <consortium name="DOE Joint Genome Institute"/>
            <person name="Kuo A."/>
            <person name="Tarkka M."/>
            <person name="Buscot F."/>
            <person name="Kohler A."/>
            <person name="Nagy L.G."/>
            <person name="Floudas D."/>
            <person name="Copeland A."/>
            <person name="Barry K.W."/>
            <person name="Cichocki N."/>
            <person name="Veneault-Fourrey C."/>
            <person name="LaButti K."/>
            <person name="Lindquist E.A."/>
            <person name="Lipzen A."/>
            <person name="Lundell T."/>
            <person name="Morin E."/>
            <person name="Murat C."/>
            <person name="Sun H."/>
            <person name="Tunlid A."/>
            <person name="Henrissat B."/>
            <person name="Grigoriev I.V."/>
            <person name="Hibbett D.S."/>
            <person name="Martin F."/>
            <person name="Nordberg H.P."/>
            <person name="Cantor M.N."/>
            <person name="Hua S.X."/>
        </authorList>
    </citation>
    <scope>NUCLEOTIDE SEQUENCE [LARGE SCALE GENOMIC DNA]</scope>
    <source>
        <strain evidence="3 4">F 1598</strain>
    </source>
</reference>
<evidence type="ECO:0000256" key="1">
    <source>
        <dbReference type="RuleBase" id="RU363098"/>
    </source>
</evidence>
<dbReference type="InterPro" id="IPR057596">
    <property type="entry name" value="RDRP_core"/>
</dbReference>
<protein>
    <recommendedName>
        <fullName evidence="1">RNA-dependent RNA polymerase</fullName>
        <ecNumber evidence="1">2.7.7.48</ecNumber>
    </recommendedName>
</protein>
<name>A0A0C3BGI9_PILCF</name>
<evidence type="ECO:0000313" key="4">
    <source>
        <dbReference type="Proteomes" id="UP000054166"/>
    </source>
</evidence>
<keyword evidence="1" id="KW-0808">Transferase</keyword>
<dbReference type="InterPro" id="IPR007855">
    <property type="entry name" value="RDRP"/>
</dbReference>
<dbReference type="EMBL" id="KN832985">
    <property type="protein sequence ID" value="KIM85408.1"/>
    <property type="molecule type" value="Genomic_DNA"/>
</dbReference>
<dbReference type="STRING" id="765440.A0A0C3BGI9"/>
<dbReference type="Pfam" id="PF05183">
    <property type="entry name" value="RdRP"/>
    <property type="match status" value="1"/>
</dbReference>
<evidence type="ECO:0000259" key="2">
    <source>
        <dbReference type="Pfam" id="PF05183"/>
    </source>
</evidence>
<dbReference type="GO" id="GO:0030422">
    <property type="term" value="P:siRNA processing"/>
    <property type="evidence" value="ECO:0007669"/>
    <property type="project" value="TreeGrafter"/>
</dbReference>